<sequence>MEFNLTPLEFRDLLSKPDWVPLHFLGWRTFITSVYFKIL</sequence>
<evidence type="ECO:0000313" key="1">
    <source>
        <dbReference type="EMBL" id="DAE31006.1"/>
    </source>
</evidence>
<name>A0A8S5RHY1_9VIRU</name>
<reference evidence="1" key="1">
    <citation type="journal article" date="2021" name="Proc. Natl. Acad. Sci. U.S.A.">
        <title>A Catalog of Tens of Thousands of Viruses from Human Metagenomes Reveals Hidden Associations with Chronic Diseases.</title>
        <authorList>
            <person name="Tisza M.J."/>
            <person name="Buck C.B."/>
        </authorList>
    </citation>
    <scope>NUCLEOTIDE SEQUENCE</scope>
    <source>
        <strain evidence="1">CtML55</strain>
    </source>
</reference>
<proteinExistence type="predicted"/>
<organism evidence="1">
    <name type="scientific">virus sp. ctML55</name>
    <dbReference type="NCBI Taxonomy" id="2827627"/>
    <lineage>
        <taxon>Viruses</taxon>
    </lineage>
</organism>
<dbReference type="EMBL" id="BK059105">
    <property type="protein sequence ID" value="DAE31006.1"/>
    <property type="molecule type" value="Genomic_DNA"/>
</dbReference>
<protein>
    <submittedName>
        <fullName evidence="1">Uncharacterized protein</fullName>
    </submittedName>
</protein>
<accession>A0A8S5RHY1</accession>